<evidence type="ECO:0000313" key="3">
    <source>
        <dbReference type="RefSeq" id="XP_026194584.1"/>
    </source>
</evidence>
<protein>
    <submittedName>
        <fullName evidence="3">Uncharacterized protein LOC34619645</fullName>
    </submittedName>
</protein>
<feature type="compositionally biased region" description="Basic and acidic residues" evidence="1">
    <location>
        <begin position="552"/>
        <end position="567"/>
    </location>
</feature>
<reference evidence="3" key="1">
    <citation type="submission" date="2025-08" db="UniProtKB">
        <authorList>
            <consortium name="RefSeq"/>
        </authorList>
    </citation>
    <scope>IDENTIFICATION</scope>
</reference>
<keyword evidence="2" id="KW-1185">Reference proteome</keyword>
<dbReference type="InterPro" id="IPR052145">
    <property type="entry name" value="Mediator/Homeobox_domain"/>
</dbReference>
<dbReference type="OrthoDB" id="349204at2759"/>
<proteinExistence type="predicted"/>
<name>A0A6P6S417_9EIME</name>
<sequence length="957" mass="105922">MCFLNTNFFKILECARRVLTLENKAVGATSTRTSNAAIKACVAVLSEASTKPLPLVHASSSALSHRVPFVAPSGSRLAGCFASPPAPDLIAPSAPTDPAFLSTSASCQSVEELQRVATAGFGVYTQLRARGPYPNYKTFLLTARLLSSFTAAAVAAAPFAAEARTGSISLLRSPADAAEAAMALAAEYAASLLTGPIRAKALHQARVQQQQQHQGDLQQGCIQQQQHQGDRQQGCIQQQQQQGDRQQGCIQQQQQQGDLQQGCIQQQLQQTKEQILRQYTPWVHGEAMRTSLLQQDYAGALNMFEALLRLRRQLHRDLSQLLLQEQPSQQHQELLRQREYGRVLLPPLPCGVLDVALRALESSLLAGQPPVWASPSPASVPYFSSHFRPRRQLAQLANGNIASAAILERYLRVQDAPSVRSPTGTASTVTADGTGANLSAIAHAKMRLVSPKCERPPRHPREALKGQRKVSRSLVRGVRGAAESSQTVGKCVLRHARTKRPETQTLNHRTPWLLPSDLQRGDEEHIAKLLARRFGGIEALKIVHRQLQGQKHQPERQQVQEEEHHEQQWSFHESPLNSLHGLSYESVWNSSCNDIFVNTASTGEEWIAKLWCYCLIAVYVQTSELNPSIPRQILLPFPRCLSILVLLGRTGYARAALNLFRWWISQWRSDGRRQLEIKETSSVHTPKPFWTRTQKRVSHAARLLETTVRAAAAAGSTLFANSCVKLSTPSACAIYVPVSAFVHNQVFARDFLNFARLLIEERALDVHAGRWDLSLDAVELFLNARKDLLPKEKLGHADLGPRSLRLHTFHASISRVLHLLASHLATYSLAASQRLQGALAGFDKACKSWCASCGDTHNNTSLNPVSLERLLEEETVFVTLERELCKFRKTISDGITQKTAAASAERVKAPEATLPNPCLRALATRWRVRLASGRPLRYGEFPLEDFCQDESLNARLA</sequence>
<dbReference type="PANTHER" id="PTHR24330">
    <property type="entry name" value="HOMEOBOX PROTEIN BARH-LIKE"/>
    <property type="match status" value="1"/>
</dbReference>
<accession>A0A6P6S417</accession>
<dbReference type="AlphaFoldDB" id="A0A6P6S417"/>
<dbReference type="RefSeq" id="XP_026194584.1">
    <property type="nucleotide sequence ID" value="XM_026338799.1"/>
</dbReference>
<dbReference type="GeneID" id="34619645"/>
<dbReference type="PANTHER" id="PTHR24330:SF19">
    <property type="entry name" value="MEDIATOR OF RNA POLYMERASE II TRANSCRIPTION SUBUNIT 29"/>
    <property type="match status" value="1"/>
</dbReference>
<dbReference type="Proteomes" id="UP000515125">
    <property type="component" value="Unplaced"/>
</dbReference>
<evidence type="ECO:0000313" key="2">
    <source>
        <dbReference type="Proteomes" id="UP000515125"/>
    </source>
</evidence>
<feature type="region of interest" description="Disordered" evidence="1">
    <location>
        <begin position="548"/>
        <end position="567"/>
    </location>
</feature>
<organism evidence="2 3">
    <name type="scientific">Cyclospora cayetanensis</name>
    <dbReference type="NCBI Taxonomy" id="88456"/>
    <lineage>
        <taxon>Eukaryota</taxon>
        <taxon>Sar</taxon>
        <taxon>Alveolata</taxon>
        <taxon>Apicomplexa</taxon>
        <taxon>Conoidasida</taxon>
        <taxon>Coccidia</taxon>
        <taxon>Eucoccidiorida</taxon>
        <taxon>Eimeriorina</taxon>
        <taxon>Eimeriidae</taxon>
        <taxon>Cyclospora</taxon>
    </lineage>
</organism>
<gene>
    <name evidence="3" type="primary">LOC34619645</name>
</gene>
<evidence type="ECO:0000256" key="1">
    <source>
        <dbReference type="SAM" id="MobiDB-lite"/>
    </source>
</evidence>